<dbReference type="Pfam" id="PF06898">
    <property type="entry name" value="YqfD"/>
    <property type="match status" value="1"/>
</dbReference>
<evidence type="ECO:0000313" key="3">
    <source>
        <dbReference type="Proteomes" id="UP000184038"/>
    </source>
</evidence>
<evidence type="ECO:0000256" key="1">
    <source>
        <dbReference type="SAM" id="Phobius"/>
    </source>
</evidence>
<dbReference type="EMBL" id="FRCP01000007">
    <property type="protein sequence ID" value="SHM20294.1"/>
    <property type="molecule type" value="Genomic_DNA"/>
</dbReference>
<feature type="transmembrane region" description="Helical" evidence="1">
    <location>
        <begin position="89"/>
        <end position="109"/>
    </location>
</feature>
<keyword evidence="1" id="KW-0472">Membrane</keyword>
<dbReference type="Proteomes" id="UP000184038">
    <property type="component" value="Unassembled WGS sequence"/>
</dbReference>
<accession>A0A1M7GV28</accession>
<gene>
    <name evidence="2" type="ORF">SAMN02746066_01146</name>
</gene>
<reference evidence="2 3" key="1">
    <citation type="submission" date="2016-11" db="EMBL/GenBank/DDBJ databases">
        <authorList>
            <person name="Jaros S."/>
            <person name="Januszkiewicz K."/>
            <person name="Wedrychowicz H."/>
        </authorList>
    </citation>
    <scope>NUCLEOTIDE SEQUENCE [LARGE SCALE GENOMIC DNA]</scope>
    <source>
        <strain evidence="2 3">DSM 15930</strain>
    </source>
</reference>
<dbReference type="NCBIfam" id="TIGR02876">
    <property type="entry name" value="spore_yqfD"/>
    <property type="match status" value="1"/>
</dbReference>
<name>A0A1M7GV28_9FIRM</name>
<dbReference type="AlphaFoldDB" id="A0A1M7GV28"/>
<dbReference type="InterPro" id="IPR010690">
    <property type="entry name" value="YqfD"/>
</dbReference>
<dbReference type="PIRSF" id="PIRSF029895">
    <property type="entry name" value="SpoIV"/>
    <property type="match status" value="1"/>
</dbReference>
<sequence>MLIRIVKWFRGYLLVRIKGYSPERFVNLCSAKDILIWDLKQVGEGYEFFISVQGFRQLRPIVKKTKTRPYIKKRYGLPFLLHRYRKRKVFAIGVVLCCVLVYIMSLFIWEISISGELKHTDEAILKFLRNNNVYTGIQKEKVSCQEIEDKIRAMYPDIGWVSAEIRGTRLLIKIKETNMPKTVETRTEPCHIVANKDGIITSIITRNGIPQVKTGTVVKKGDVLVSGVVDIMGDFDVLIRKEPVVSDADIQMKTFYEYSDRFDLKYIKKQYTGEEKKAYSMSINENKIFLYSPLKVYKKYDIIDNDEKLRIGKNFYLPISFTTTCYKEYEMIPSTYTQEEANQIAKEKLQLYIDKLVENGVTILENNVIIEFKGAKCVASGKLIVEESATTFQSIDDSEWRNIETDEYSGNDD</sequence>
<keyword evidence="3" id="KW-1185">Reference proteome</keyword>
<evidence type="ECO:0000313" key="2">
    <source>
        <dbReference type="EMBL" id="SHM20294.1"/>
    </source>
</evidence>
<organism evidence="2 3">
    <name type="scientific">Anaerosporobacter mobilis DSM 15930</name>
    <dbReference type="NCBI Taxonomy" id="1120996"/>
    <lineage>
        <taxon>Bacteria</taxon>
        <taxon>Bacillati</taxon>
        <taxon>Bacillota</taxon>
        <taxon>Clostridia</taxon>
        <taxon>Lachnospirales</taxon>
        <taxon>Lachnospiraceae</taxon>
        <taxon>Anaerosporobacter</taxon>
    </lineage>
</organism>
<protein>
    <submittedName>
        <fullName evidence="2">Similar to stage IV sporulation protein</fullName>
    </submittedName>
</protein>
<keyword evidence="1" id="KW-1133">Transmembrane helix</keyword>
<keyword evidence="1" id="KW-0812">Transmembrane</keyword>
<dbReference type="RefSeq" id="WP_073284383.1">
    <property type="nucleotide sequence ID" value="NZ_FRCP01000007.1"/>
</dbReference>
<dbReference type="OrthoDB" id="1640349at2"/>
<dbReference type="STRING" id="1120996.SAMN02746066_01146"/>
<proteinExistence type="predicted"/>